<comment type="caution">
    <text evidence="1">The sequence shown here is derived from an EMBL/GenBank/DDBJ whole genome shotgun (WGS) entry which is preliminary data.</text>
</comment>
<evidence type="ECO:0008006" key="3">
    <source>
        <dbReference type="Google" id="ProtNLM"/>
    </source>
</evidence>
<name>A0A7Z0LSB8_9GAMM</name>
<evidence type="ECO:0000313" key="1">
    <source>
        <dbReference type="EMBL" id="NYS77689.1"/>
    </source>
</evidence>
<reference evidence="1 2" key="1">
    <citation type="journal article" date="2003" name="Extremophiles">
        <title>Halomonas glaciei sp. nov. isolated from fast ice of Adelie Land, Antarctica.</title>
        <authorList>
            <person name="Reddy G.S."/>
            <person name="Raghavan P.U."/>
            <person name="Sarita N.B."/>
            <person name="Prakash J.S."/>
            <person name="Nagesh N."/>
            <person name="Delille D."/>
            <person name="Shivaji S."/>
        </authorList>
    </citation>
    <scope>NUCLEOTIDE SEQUENCE [LARGE SCALE GENOMIC DNA]</scope>
    <source>
        <strain evidence="1 2">DD39</strain>
    </source>
</reference>
<dbReference type="EMBL" id="JACCDE010000009">
    <property type="protein sequence ID" value="NYS77689.1"/>
    <property type="molecule type" value="Genomic_DNA"/>
</dbReference>
<sequence>MNHNTILPLALYQANQNLCQQTIALVQKSQQTWYELGTQPFAGGPPMQQIFDNQSALLLGLFDTLQAWQVQTGKALIETVSVVSPALYWLTASSQDDPGTTKKGD</sequence>
<keyword evidence="2" id="KW-1185">Reference proteome</keyword>
<dbReference type="Proteomes" id="UP000526892">
    <property type="component" value="Unassembled WGS sequence"/>
</dbReference>
<evidence type="ECO:0000313" key="2">
    <source>
        <dbReference type="Proteomes" id="UP000526892"/>
    </source>
</evidence>
<dbReference type="AlphaFoldDB" id="A0A7Z0LSB8"/>
<dbReference type="RefSeq" id="WP_035559364.1">
    <property type="nucleotide sequence ID" value="NZ_JACCDE010000009.1"/>
</dbReference>
<protein>
    <recommendedName>
        <fullName evidence="3">Phasin domain-containing protein</fullName>
    </recommendedName>
</protein>
<accession>A0A7Z0LSB8</accession>
<organism evidence="1 2">
    <name type="scientific">Vreelandella glaciei</name>
    <dbReference type="NCBI Taxonomy" id="186761"/>
    <lineage>
        <taxon>Bacteria</taxon>
        <taxon>Pseudomonadati</taxon>
        <taxon>Pseudomonadota</taxon>
        <taxon>Gammaproteobacteria</taxon>
        <taxon>Oceanospirillales</taxon>
        <taxon>Halomonadaceae</taxon>
        <taxon>Vreelandella</taxon>
    </lineage>
</organism>
<gene>
    <name evidence="1" type="ORF">HZS80_08155</name>
</gene>
<proteinExistence type="predicted"/>